<dbReference type="Pfam" id="PF18030">
    <property type="entry name" value="Rimk_N"/>
    <property type="match status" value="1"/>
</dbReference>
<dbReference type="Gene3D" id="3.40.50.20">
    <property type="match status" value="1"/>
</dbReference>
<dbReference type="InterPro" id="IPR041107">
    <property type="entry name" value="Rimk_N"/>
</dbReference>
<dbReference type="Gene3D" id="3.30.1490.20">
    <property type="entry name" value="ATP-grasp fold, A domain"/>
    <property type="match status" value="1"/>
</dbReference>
<reference evidence="12 13" key="1">
    <citation type="submission" date="2018-02" db="EMBL/GenBank/DDBJ databases">
        <title>Genomic analysis of the strain RR4-38 isolated from a seawater recirculating aquaculture system.</title>
        <authorList>
            <person name="Kim Y.-S."/>
            <person name="Jang Y.H."/>
            <person name="Kim K.-H."/>
        </authorList>
    </citation>
    <scope>NUCLEOTIDE SEQUENCE [LARGE SCALE GENOMIC DNA]</scope>
    <source>
        <strain evidence="12 13">RR4-38</strain>
    </source>
</reference>
<dbReference type="GO" id="GO:0018169">
    <property type="term" value="F:ribosomal S6-glutamic acid ligase activity"/>
    <property type="evidence" value="ECO:0007669"/>
    <property type="project" value="TreeGrafter"/>
</dbReference>
<dbReference type="EMBL" id="CP027062">
    <property type="protein sequence ID" value="AVI50744.1"/>
    <property type="molecule type" value="Genomic_DNA"/>
</dbReference>
<dbReference type="GO" id="GO:0006412">
    <property type="term" value="P:translation"/>
    <property type="evidence" value="ECO:0007669"/>
    <property type="project" value="UniProtKB-KW"/>
</dbReference>
<dbReference type="InterPro" id="IPR004666">
    <property type="entry name" value="Rp_bS6_RimK/Lys_biosynth_LsyX"/>
</dbReference>
<sequence>MNIAILSRGEGLYSTRSLFLAGESRNHVMEVIDPNRCTQAIVEGRPVLYYNDELVEDLHAVIPRIGASNTYFGAALVRHLQAMGVFCVAGAEPILQSRNKWTCNQILAHAKIPVPRTVLGMTVDVDSMLEIFGDPPYIIKILQGTHGHGVILAETYPSAVSTIETLLTAKVRFVIQEFIAESKGSDLRVIVVDGKVVAAMKRQSQEGEFRSNLHRGGSSDLVELTYAEENSALRAAKALRLGVCGVDILQSERGPLVLEVNSTPGLEGIETTTGISIASKIISYIERNKRR</sequence>
<dbReference type="Proteomes" id="UP000238442">
    <property type="component" value="Chromosome"/>
</dbReference>
<dbReference type="GO" id="GO:0005524">
    <property type="term" value="F:ATP binding"/>
    <property type="evidence" value="ECO:0007669"/>
    <property type="project" value="UniProtKB-UniRule"/>
</dbReference>
<dbReference type="GO" id="GO:0046872">
    <property type="term" value="F:metal ion binding"/>
    <property type="evidence" value="ECO:0007669"/>
    <property type="project" value="UniProtKB-KW"/>
</dbReference>
<keyword evidence="13" id="KW-1185">Reference proteome</keyword>
<comment type="cofactor">
    <cofactor evidence="2">
        <name>Mg(2+)</name>
        <dbReference type="ChEBI" id="CHEBI:18420"/>
    </cofactor>
</comment>
<evidence type="ECO:0000256" key="1">
    <source>
        <dbReference type="ARBA" id="ARBA00001936"/>
    </source>
</evidence>
<feature type="domain" description="ATP-grasp" evidence="11">
    <location>
        <begin position="104"/>
        <end position="286"/>
    </location>
</feature>
<dbReference type="PANTHER" id="PTHR21621:SF7">
    <property type="entry name" value="RIBOSOMAL PROTEIN BS6--L-GLUTAMATE LIGASE"/>
    <property type="match status" value="1"/>
</dbReference>
<keyword evidence="8" id="KW-0648">Protein biosynthesis</keyword>
<dbReference type="AlphaFoldDB" id="A0A2S0HW27"/>
<keyword evidence="3 12" id="KW-0436">Ligase</keyword>
<evidence type="ECO:0000256" key="7">
    <source>
        <dbReference type="ARBA" id="ARBA00022842"/>
    </source>
</evidence>
<comment type="cofactor">
    <cofactor evidence="1">
        <name>Mn(2+)</name>
        <dbReference type="ChEBI" id="CHEBI:29035"/>
    </cofactor>
</comment>
<keyword evidence="12" id="KW-0689">Ribosomal protein</keyword>
<dbReference type="GO" id="GO:0005840">
    <property type="term" value="C:ribosome"/>
    <property type="evidence" value="ECO:0007669"/>
    <property type="project" value="UniProtKB-KW"/>
</dbReference>
<keyword evidence="5 10" id="KW-0547">Nucleotide-binding</keyword>
<dbReference type="OrthoDB" id="3865600at2"/>
<evidence type="ECO:0000313" key="13">
    <source>
        <dbReference type="Proteomes" id="UP000238442"/>
    </source>
</evidence>
<dbReference type="Gene3D" id="3.30.470.20">
    <property type="entry name" value="ATP-grasp fold, B domain"/>
    <property type="match status" value="1"/>
</dbReference>
<organism evidence="12 13">
    <name type="scientific">Pukyongia salina</name>
    <dbReference type="NCBI Taxonomy" id="2094025"/>
    <lineage>
        <taxon>Bacteria</taxon>
        <taxon>Pseudomonadati</taxon>
        <taxon>Bacteroidota</taxon>
        <taxon>Flavobacteriia</taxon>
        <taxon>Flavobacteriales</taxon>
        <taxon>Flavobacteriaceae</taxon>
        <taxon>Pukyongia</taxon>
    </lineage>
</organism>
<dbReference type="GO" id="GO:0009432">
    <property type="term" value="P:SOS response"/>
    <property type="evidence" value="ECO:0007669"/>
    <property type="project" value="TreeGrafter"/>
</dbReference>
<evidence type="ECO:0000256" key="9">
    <source>
        <dbReference type="ARBA" id="ARBA00023211"/>
    </source>
</evidence>
<evidence type="ECO:0000256" key="5">
    <source>
        <dbReference type="ARBA" id="ARBA00022741"/>
    </source>
</evidence>
<dbReference type="NCBIfam" id="TIGR00768">
    <property type="entry name" value="rimK_fam"/>
    <property type="match status" value="1"/>
</dbReference>
<evidence type="ECO:0000256" key="2">
    <source>
        <dbReference type="ARBA" id="ARBA00001946"/>
    </source>
</evidence>
<keyword evidence="7" id="KW-0460">Magnesium</keyword>
<accession>A0A2S0HW27</accession>
<dbReference type="Pfam" id="PF08443">
    <property type="entry name" value="RimK"/>
    <property type="match status" value="1"/>
</dbReference>
<evidence type="ECO:0000256" key="6">
    <source>
        <dbReference type="ARBA" id="ARBA00022840"/>
    </source>
</evidence>
<keyword evidence="12" id="KW-0687">Ribonucleoprotein</keyword>
<evidence type="ECO:0000313" key="12">
    <source>
        <dbReference type="EMBL" id="AVI50744.1"/>
    </source>
</evidence>
<evidence type="ECO:0000259" key="11">
    <source>
        <dbReference type="PROSITE" id="PS50975"/>
    </source>
</evidence>
<evidence type="ECO:0000256" key="10">
    <source>
        <dbReference type="PROSITE-ProRule" id="PRU00409"/>
    </source>
</evidence>
<dbReference type="RefSeq" id="WP_105215819.1">
    <property type="nucleotide sequence ID" value="NZ_CP027062.1"/>
</dbReference>
<dbReference type="SUPFAM" id="SSF56059">
    <property type="entry name" value="Glutathione synthetase ATP-binding domain-like"/>
    <property type="match status" value="1"/>
</dbReference>
<dbReference type="KEGG" id="aue:C5O00_05980"/>
<dbReference type="PROSITE" id="PS50975">
    <property type="entry name" value="ATP_GRASP"/>
    <property type="match status" value="1"/>
</dbReference>
<dbReference type="InterPro" id="IPR013651">
    <property type="entry name" value="ATP-grasp_RimK-type"/>
</dbReference>
<dbReference type="PANTHER" id="PTHR21621">
    <property type="entry name" value="RIBOSOMAL PROTEIN S6 MODIFICATION PROTEIN"/>
    <property type="match status" value="1"/>
</dbReference>
<proteinExistence type="predicted"/>
<gene>
    <name evidence="12" type="ORF">C5O00_05980</name>
</gene>
<protein>
    <submittedName>
        <fullName evidence="12">30S ribosomal protein S6--L-glutamate ligase</fullName>
    </submittedName>
</protein>
<dbReference type="InterPro" id="IPR013815">
    <property type="entry name" value="ATP_grasp_subdomain_1"/>
</dbReference>
<dbReference type="InterPro" id="IPR011761">
    <property type="entry name" value="ATP-grasp"/>
</dbReference>
<keyword evidence="6 10" id="KW-0067">ATP-binding</keyword>
<dbReference type="GO" id="GO:0005737">
    <property type="term" value="C:cytoplasm"/>
    <property type="evidence" value="ECO:0007669"/>
    <property type="project" value="TreeGrafter"/>
</dbReference>
<name>A0A2S0HW27_9FLAO</name>
<evidence type="ECO:0000256" key="4">
    <source>
        <dbReference type="ARBA" id="ARBA00022723"/>
    </source>
</evidence>
<keyword evidence="4" id="KW-0479">Metal-binding</keyword>
<evidence type="ECO:0000256" key="3">
    <source>
        <dbReference type="ARBA" id="ARBA00022598"/>
    </source>
</evidence>
<evidence type="ECO:0000256" key="8">
    <source>
        <dbReference type="ARBA" id="ARBA00022917"/>
    </source>
</evidence>
<keyword evidence="9" id="KW-0464">Manganese</keyword>